<accession>A0A1H3NT49</accession>
<name>A0A1H3NT49_9FIRM</name>
<dbReference type="Pfam" id="PF01225">
    <property type="entry name" value="Mur_ligase"/>
    <property type="match status" value="1"/>
</dbReference>
<dbReference type="InterPro" id="IPR035911">
    <property type="entry name" value="MurE/MurF_N"/>
</dbReference>
<dbReference type="GO" id="GO:0005737">
    <property type="term" value="C:cytoplasm"/>
    <property type="evidence" value="ECO:0007669"/>
    <property type="project" value="UniProtKB-SubCell"/>
</dbReference>
<organism evidence="15 16">
    <name type="scientific">Proteiniborus ethanoligenes</name>
    <dbReference type="NCBI Taxonomy" id="415015"/>
    <lineage>
        <taxon>Bacteria</taxon>
        <taxon>Bacillati</taxon>
        <taxon>Bacillota</taxon>
        <taxon>Clostridia</taxon>
        <taxon>Eubacteriales</taxon>
        <taxon>Proteiniborus</taxon>
    </lineage>
</organism>
<dbReference type="InterPro" id="IPR013221">
    <property type="entry name" value="Mur_ligase_cen"/>
</dbReference>
<feature type="domain" description="Mur ligase N-terminal catalytic" evidence="12">
    <location>
        <begin position="26"/>
        <end position="100"/>
    </location>
</feature>
<dbReference type="PANTHER" id="PTHR43024">
    <property type="entry name" value="UDP-N-ACETYLMURAMOYL-TRIPEPTIDE--D-ALANYL-D-ALANINE LIGASE"/>
    <property type="match status" value="1"/>
</dbReference>
<evidence type="ECO:0000259" key="13">
    <source>
        <dbReference type="Pfam" id="PF02875"/>
    </source>
</evidence>
<dbReference type="Pfam" id="PF02875">
    <property type="entry name" value="Mur_ligase_C"/>
    <property type="match status" value="1"/>
</dbReference>
<dbReference type="STRING" id="415015.SAMN05660462_01245"/>
<evidence type="ECO:0000256" key="10">
    <source>
        <dbReference type="HAMAP-Rule" id="MF_02019"/>
    </source>
</evidence>
<evidence type="ECO:0000256" key="5">
    <source>
        <dbReference type="ARBA" id="ARBA00022840"/>
    </source>
</evidence>
<keyword evidence="1 10" id="KW-0963">Cytoplasm</keyword>
<dbReference type="GO" id="GO:0005524">
    <property type="term" value="F:ATP binding"/>
    <property type="evidence" value="ECO:0007669"/>
    <property type="project" value="UniProtKB-UniRule"/>
</dbReference>
<keyword evidence="3 10" id="KW-0132">Cell division</keyword>
<evidence type="ECO:0000256" key="11">
    <source>
        <dbReference type="RuleBase" id="RU004136"/>
    </source>
</evidence>
<dbReference type="Gene3D" id="3.40.1190.10">
    <property type="entry name" value="Mur-like, catalytic domain"/>
    <property type="match status" value="1"/>
</dbReference>
<dbReference type="AlphaFoldDB" id="A0A1H3NT49"/>
<evidence type="ECO:0000313" key="16">
    <source>
        <dbReference type="Proteomes" id="UP000198625"/>
    </source>
</evidence>
<comment type="catalytic activity">
    <reaction evidence="10 11">
        <text>D-alanyl-D-alanine + UDP-N-acetyl-alpha-D-muramoyl-L-alanyl-gamma-D-glutamyl-meso-2,6-diaminopimelate + ATP = UDP-N-acetyl-alpha-D-muramoyl-L-alanyl-gamma-D-glutamyl-meso-2,6-diaminopimeloyl-D-alanyl-D-alanine + ADP + phosphate + H(+)</text>
        <dbReference type="Rhea" id="RHEA:28374"/>
        <dbReference type="ChEBI" id="CHEBI:15378"/>
        <dbReference type="ChEBI" id="CHEBI:30616"/>
        <dbReference type="ChEBI" id="CHEBI:43474"/>
        <dbReference type="ChEBI" id="CHEBI:57822"/>
        <dbReference type="ChEBI" id="CHEBI:61386"/>
        <dbReference type="ChEBI" id="CHEBI:83905"/>
        <dbReference type="ChEBI" id="CHEBI:456216"/>
        <dbReference type="EC" id="6.3.2.10"/>
    </reaction>
</comment>
<dbReference type="InterPro" id="IPR036565">
    <property type="entry name" value="Mur-like_cat_sf"/>
</dbReference>
<keyword evidence="8 10" id="KW-0131">Cell cycle</keyword>
<keyword evidence="9 10" id="KW-0961">Cell wall biogenesis/degradation</keyword>
<keyword evidence="6 10" id="KW-0133">Cell shape</keyword>
<comment type="pathway">
    <text evidence="10 11">Cell wall biogenesis; peptidoglycan biosynthesis.</text>
</comment>
<dbReference type="GO" id="GO:0009252">
    <property type="term" value="P:peptidoglycan biosynthetic process"/>
    <property type="evidence" value="ECO:0007669"/>
    <property type="project" value="UniProtKB-UniRule"/>
</dbReference>
<dbReference type="RefSeq" id="WP_091728698.1">
    <property type="nucleotide sequence ID" value="NZ_FNQE01000011.1"/>
</dbReference>
<comment type="subcellular location">
    <subcellularLocation>
        <location evidence="10 11">Cytoplasm</location>
    </subcellularLocation>
</comment>
<dbReference type="InterPro" id="IPR051046">
    <property type="entry name" value="MurCDEF_CellWall_CoF430Synth"/>
</dbReference>
<dbReference type="Proteomes" id="UP000198625">
    <property type="component" value="Unassembled WGS sequence"/>
</dbReference>
<feature type="domain" description="Mur ligase C-terminal" evidence="13">
    <location>
        <begin position="321"/>
        <end position="445"/>
    </location>
</feature>
<evidence type="ECO:0000256" key="6">
    <source>
        <dbReference type="ARBA" id="ARBA00022960"/>
    </source>
</evidence>
<dbReference type="InterPro" id="IPR005863">
    <property type="entry name" value="UDP-N-AcMur_synth"/>
</dbReference>
<evidence type="ECO:0000256" key="3">
    <source>
        <dbReference type="ARBA" id="ARBA00022618"/>
    </source>
</evidence>
<feature type="domain" description="Mur ligase central" evidence="14">
    <location>
        <begin position="111"/>
        <end position="298"/>
    </location>
</feature>
<feature type="binding site" evidence="10">
    <location>
        <begin position="113"/>
        <end position="119"/>
    </location>
    <ligand>
        <name>ATP</name>
        <dbReference type="ChEBI" id="CHEBI:30616"/>
    </ligand>
</feature>
<dbReference type="EMBL" id="FNQE01000011">
    <property type="protein sequence ID" value="SDY92097.1"/>
    <property type="molecule type" value="Genomic_DNA"/>
</dbReference>
<gene>
    <name evidence="10" type="primary">murF</name>
    <name evidence="15" type="ORF">SAMN05660462_01245</name>
</gene>
<dbReference type="OrthoDB" id="9801978at2"/>
<dbReference type="Pfam" id="PF08245">
    <property type="entry name" value="Mur_ligase_M"/>
    <property type="match status" value="1"/>
</dbReference>
<dbReference type="InterPro" id="IPR036615">
    <property type="entry name" value="Mur_ligase_C_dom_sf"/>
</dbReference>
<dbReference type="InterPro" id="IPR004101">
    <property type="entry name" value="Mur_ligase_C"/>
</dbReference>
<evidence type="ECO:0000256" key="9">
    <source>
        <dbReference type="ARBA" id="ARBA00023316"/>
    </source>
</evidence>
<comment type="function">
    <text evidence="10 11">Involved in cell wall formation. Catalyzes the final step in the synthesis of UDP-N-acetylmuramoyl-pentapeptide, the precursor of murein.</text>
</comment>
<dbReference type="GO" id="GO:0047480">
    <property type="term" value="F:UDP-N-acetylmuramoyl-tripeptide-D-alanyl-D-alanine ligase activity"/>
    <property type="evidence" value="ECO:0007669"/>
    <property type="project" value="UniProtKB-UniRule"/>
</dbReference>
<dbReference type="GO" id="GO:0008360">
    <property type="term" value="P:regulation of cell shape"/>
    <property type="evidence" value="ECO:0007669"/>
    <property type="project" value="UniProtKB-KW"/>
</dbReference>
<dbReference type="Gene3D" id="3.90.190.20">
    <property type="entry name" value="Mur ligase, C-terminal domain"/>
    <property type="match status" value="1"/>
</dbReference>
<dbReference type="PANTHER" id="PTHR43024:SF1">
    <property type="entry name" value="UDP-N-ACETYLMURAMOYL-TRIPEPTIDE--D-ALANYL-D-ALANINE LIGASE"/>
    <property type="match status" value="1"/>
</dbReference>
<evidence type="ECO:0000256" key="4">
    <source>
        <dbReference type="ARBA" id="ARBA00022741"/>
    </source>
</evidence>
<dbReference type="EC" id="6.3.2.10" evidence="10 11"/>
<evidence type="ECO:0000256" key="2">
    <source>
        <dbReference type="ARBA" id="ARBA00022598"/>
    </source>
</evidence>
<dbReference type="GO" id="GO:0051301">
    <property type="term" value="P:cell division"/>
    <property type="evidence" value="ECO:0007669"/>
    <property type="project" value="UniProtKB-KW"/>
</dbReference>
<dbReference type="NCBIfam" id="TIGR01143">
    <property type="entry name" value="murF"/>
    <property type="match status" value="1"/>
</dbReference>
<keyword evidence="2 10" id="KW-0436">Ligase</keyword>
<protein>
    <recommendedName>
        <fullName evidence="10 11">UDP-N-acetylmuramoyl-tripeptide--D-alanyl-D-alanine ligase</fullName>
        <ecNumber evidence="10 11">6.3.2.10</ecNumber>
    </recommendedName>
    <alternativeName>
        <fullName evidence="10">D-alanyl-D-alanine-adding enzyme</fullName>
    </alternativeName>
</protein>
<dbReference type="SUPFAM" id="SSF53244">
    <property type="entry name" value="MurD-like peptide ligases, peptide-binding domain"/>
    <property type="match status" value="1"/>
</dbReference>
<evidence type="ECO:0000259" key="12">
    <source>
        <dbReference type="Pfam" id="PF01225"/>
    </source>
</evidence>
<keyword evidence="4 10" id="KW-0547">Nucleotide-binding</keyword>
<evidence type="ECO:0000256" key="7">
    <source>
        <dbReference type="ARBA" id="ARBA00022984"/>
    </source>
</evidence>
<comment type="similarity">
    <text evidence="10">Belongs to the MurCDEF family. MurF subfamily.</text>
</comment>
<evidence type="ECO:0000313" key="15">
    <source>
        <dbReference type="EMBL" id="SDY92097.1"/>
    </source>
</evidence>
<sequence>MISRVLKEIEIMAKGHGLKGEYEEIKIKGVSTDSRRIKSGQLFVPIVGENFNGHQFISDAIEKGATGAIWCESEPIPDIDFPFILVKDTLTSIQELAKAYRNQLDTKVIGITGSNGKTSTKDILASLLKTKYKTHKTFANLNNHLGVPLTILELEEDTEMAVVEMGMDHLGDIELLTSIASPDVAVITNIGEAHLDYLKTKTNIVKAKLEILKGLNPNGLFVYFGDDPLLSNTIKNMNTNYKTVTFGKNLTNTYIPEIISIEENGTYFRLDKLDCPTFFLSMVGKHQVYNATAAVTVARYFGISLEQIQEGLSKIEVTGMRNELIYTEKYTILNDSYKSNPTSLLSALETLYSFKNYKQKIAVLGDMNGLGIEEINMHMEIGKKIEPDKIDYLITIGSLAANIAKAAKSRFPDNRVFSFTNKALLVEKLKEIIQYKSMVLIKGSRELKLEDIVKALISENPLEKEVI</sequence>
<keyword evidence="16" id="KW-1185">Reference proteome</keyword>
<dbReference type="GO" id="GO:0008766">
    <property type="term" value="F:UDP-N-acetylmuramoylalanyl-D-glutamyl-2,6-diaminopimelate-D-alanyl-D-alanine ligase activity"/>
    <property type="evidence" value="ECO:0007669"/>
    <property type="project" value="RHEA"/>
</dbReference>
<evidence type="ECO:0000256" key="1">
    <source>
        <dbReference type="ARBA" id="ARBA00022490"/>
    </source>
</evidence>
<dbReference type="HAMAP" id="MF_02019">
    <property type="entry name" value="MurF"/>
    <property type="match status" value="1"/>
</dbReference>
<dbReference type="InterPro" id="IPR000713">
    <property type="entry name" value="Mur_ligase_N"/>
</dbReference>
<evidence type="ECO:0000259" key="14">
    <source>
        <dbReference type="Pfam" id="PF08245"/>
    </source>
</evidence>
<dbReference type="Gene3D" id="3.40.1390.10">
    <property type="entry name" value="MurE/MurF, N-terminal domain"/>
    <property type="match status" value="1"/>
</dbReference>
<dbReference type="SUPFAM" id="SSF63418">
    <property type="entry name" value="MurE/MurF N-terminal domain"/>
    <property type="match status" value="1"/>
</dbReference>
<keyword evidence="5 10" id="KW-0067">ATP-binding</keyword>
<keyword evidence="7 10" id="KW-0573">Peptidoglycan synthesis</keyword>
<dbReference type="UniPathway" id="UPA00219"/>
<reference evidence="16" key="1">
    <citation type="submission" date="2016-10" db="EMBL/GenBank/DDBJ databases">
        <authorList>
            <person name="Varghese N."/>
            <person name="Submissions S."/>
        </authorList>
    </citation>
    <scope>NUCLEOTIDE SEQUENCE [LARGE SCALE GENOMIC DNA]</scope>
    <source>
        <strain evidence="16">DSM 21650</strain>
    </source>
</reference>
<dbReference type="SUPFAM" id="SSF53623">
    <property type="entry name" value="MurD-like peptide ligases, catalytic domain"/>
    <property type="match status" value="1"/>
</dbReference>
<dbReference type="GO" id="GO:0071555">
    <property type="term" value="P:cell wall organization"/>
    <property type="evidence" value="ECO:0007669"/>
    <property type="project" value="UniProtKB-KW"/>
</dbReference>
<proteinExistence type="inferred from homology"/>
<evidence type="ECO:0000256" key="8">
    <source>
        <dbReference type="ARBA" id="ARBA00023306"/>
    </source>
</evidence>